<name>A0A9Q0G309_9ROSI</name>
<feature type="non-terminal residue" evidence="10">
    <location>
        <position position="1"/>
    </location>
</feature>
<dbReference type="InterPro" id="IPR027417">
    <property type="entry name" value="P-loop_NTPase"/>
</dbReference>
<keyword evidence="5" id="KW-0067">ATP-binding</keyword>
<dbReference type="SMART" id="SM00487">
    <property type="entry name" value="DEXDc"/>
    <property type="match status" value="1"/>
</dbReference>
<dbReference type="GO" id="GO:0016787">
    <property type="term" value="F:hydrolase activity"/>
    <property type="evidence" value="ECO:0007669"/>
    <property type="project" value="UniProtKB-KW"/>
</dbReference>
<accession>A0A9Q0G309</accession>
<sequence>ATDSVKALGNERCKKQDCKMALHKALRYLDEKEDTDEGDHKGALLDTDFVMSGGRDNAKAFFRQAQDPKKIPEEDSDEAEESEDETNTEREEFRDPSPGRVHSFKDFLLKPELLRALVEQRFERPSKGEQYYAFFFQVSCLPLAILGKDVICQAKSGTGKTAAFVLSTLQQIEPTTGQVSALVLVNSREMAYQICREFERFGKYLPQISVLNGDVHGDLLESPHIVVGTPQRILSLSRNNGLSLNNVRHFILDNVEEIHEGHVQQIFQMTPRGKQMMVFSATLRQEIRAAIRNLTNDPMEIYFGGAELNLRGFVQHYIRLTEAEKNRKLNDLLDAVDFNQVVIFVSSLLEARAVEDCLRDCNFEYCRIDRDMSEERRLESYKRFKEGSCRILVTTDIVGMPTPVVERVNVVINHGMPGSADTYLRRQGQSLTSFVGVSAARFGGGERLAVSFVSSEADSTVLNQVQESVPCRRGELLETVSACPDPGDTVSEPKLRVCVLKRADDSSSLNTTASVVVVDPANDGINRLRRIIWSDEETEKILKRRSWEGPSSDEEEEEDDDEEEETTRRRRRKRARWKRRRVVQPAMEEEEKEKEKLREFDMNRLTDDLVMEILLRLPLIKVALECKKVCNRWDSIISSPGFVPLFLDRHYYEIVGYHHEIDSIEGKSFKDENIKDWLKTMGV</sequence>
<dbReference type="Pfam" id="PF00271">
    <property type="entry name" value="Helicase_C"/>
    <property type="match status" value="1"/>
</dbReference>
<evidence type="ECO:0000313" key="10">
    <source>
        <dbReference type="EMBL" id="KAJ4842599.1"/>
    </source>
</evidence>
<evidence type="ECO:0000256" key="2">
    <source>
        <dbReference type="ARBA" id="ARBA00022741"/>
    </source>
</evidence>
<dbReference type="GO" id="GO:0005524">
    <property type="term" value="F:ATP binding"/>
    <property type="evidence" value="ECO:0007669"/>
    <property type="project" value="UniProtKB-KW"/>
</dbReference>
<dbReference type="InterPro" id="IPR014001">
    <property type="entry name" value="Helicase_ATP-bd"/>
</dbReference>
<feature type="compositionally biased region" description="Acidic residues" evidence="7">
    <location>
        <begin position="551"/>
        <end position="565"/>
    </location>
</feature>
<keyword evidence="11" id="KW-1185">Reference proteome</keyword>
<dbReference type="InterPro" id="IPR001650">
    <property type="entry name" value="Helicase_C-like"/>
</dbReference>
<dbReference type="OrthoDB" id="10265785at2759"/>
<reference evidence="10" key="1">
    <citation type="submission" date="2022-02" db="EMBL/GenBank/DDBJ databases">
        <authorList>
            <person name="Henning P.M."/>
            <person name="McCubbin A.G."/>
            <person name="Shore J.S."/>
        </authorList>
    </citation>
    <scope>NUCLEOTIDE SEQUENCE</scope>
    <source>
        <strain evidence="10">F60SS</strain>
        <tissue evidence="10">Leaves</tissue>
    </source>
</reference>
<evidence type="ECO:0000256" key="4">
    <source>
        <dbReference type="ARBA" id="ARBA00022806"/>
    </source>
</evidence>
<feature type="domain" description="Helicase ATP-binding" evidence="8">
    <location>
        <begin position="141"/>
        <end position="301"/>
    </location>
</feature>
<feature type="compositionally biased region" description="Basic and acidic residues" evidence="7">
    <location>
        <begin position="87"/>
        <end position="99"/>
    </location>
</feature>
<organism evidence="10 11">
    <name type="scientific">Turnera subulata</name>
    <dbReference type="NCBI Taxonomy" id="218843"/>
    <lineage>
        <taxon>Eukaryota</taxon>
        <taxon>Viridiplantae</taxon>
        <taxon>Streptophyta</taxon>
        <taxon>Embryophyta</taxon>
        <taxon>Tracheophyta</taxon>
        <taxon>Spermatophyta</taxon>
        <taxon>Magnoliopsida</taxon>
        <taxon>eudicotyledons</taxon>
        <taxon>Gunneridae</taxon>
        <taxon>Pentapetalae</taxon>
        <taxon>rosids</taxon>
        <taxon>fabids</taxon>
        <taxon>Malpighiales</taxon>
        <taxon>Passifloraceae</taxon>
        <taxon>Turnera</taxon>
    </lineage>
</organism>
<dbReference type="EC" id="3.6.4.13" evidence="1"/>
<keyword evidence="6" id="KW-0694">RNA-binding</keyword>
<dbReference type="SMART" id="SM00490">
    <property type="entry name" value="HELICc"/>
    <property type="match status" value="1"/>
</dbReference>
<dbReference type="InterPro" id="IPR001810">
    <property type="entry name" value="F-box_dom"/>
</dbReference>
<protein>
    <recommendedName>
        <fullName evidence="1">RNA helicase</fullName>
        <ecNumber evidence="1">3.6.4.13</ecNumber>
    </recommendedName>
</protein>
<evidence type="ECO:0000256" key="1">
    <source>
        <dbReference type="ARBA" id="ARBA00012552"/>
    </source>
</evidence>
<dbReference type="SUPFAM" id="SSF52540">
    <property type="entry name" value="P-loop containing nucleoside triphosphate hydrolases"/>
    <property type="match status" value="2"/>
</dbReference>
<evidence type="ECO:0000256" key="5">
    <source>
        <dbReference type="ARBA" id="ARBA00022840"/>
    </source>
</evidence>
<feature type="region of interest" description="Disordered" evidence="7">
    <location>
        <begin position="61"/>
        <end position="99"/>
    </location>
</feature>
<dbReference type="GO" id="GO:0003724">
    <property type="term" value="F:RNA helicase activity"/>
    <property type="evidence" value="ECO:0007669"/>
    <property type="project" value="UniProtKB-EC"/>
</dbReference>
<dbReference type="SUPFAM" id="SSF81383">
    <property type="entry name" value="F-box domain"/>
    <property type="match status" value="1"/>
</dbReference>
<comment type="caution">
    <text evidence="10">The sequence shown here is derived from an EMBL/GenBank/DDBJ whole genome shotgun (WGS) entry which is preliminary data.</text>
</comment>
<keyword evidence="3" id="KW-0378">Hydrolase</keyword>
<dbReference type="PROSITE" id="PS51192">
    <property type="entry name" value="HELICASE_ATP_BIND_1"/>
    <property type="match status" value="1"/>
</dbReference>
<dbReference type="Proteomes" id="UP001141552">
    <property type="component" value="Unassembled WGS sequence"/>
</dbReference>
<evidence type="ECO:0000256" key="7">
    <source>
        <dbReference type="SAM" id="MobiDB-lite"/>
    </source>
</evidence>
<dbReference type="Pfam" id="PF00270">
    <property type="entry name" value="DEAD"/>
    <property type="match status" value="1"/>
</dbReference>
<feature type="region of interest" description="Disordered" evidence="7">
    <location>
        <begin position="543"/>
        <end position="570"/>
    </location>
</feature>
<evidence type="ECO:0000313" key="11">
    <source>
        <dbReference type="Proteomes" id="UP001141552"/>
    </source>
</evidence>
<evidence type="ECO:0000256" key="3">
    <source>
        <dbReference type="ARBA" id="ARBA00022801"/>
    </source>
</evidence>
<dbReference type="GO" id="GO:0003723">
    <property type="term" value="F:RNA binding"/>
    <property type="evidence" value="ECO:0007669"/>
    <property type="project" value="UniProtKB-KW"/>
</dbReference>
<dbReference type="PANTHER" id="PTHR47958">
    <property type="entry name" value="ATP-DEPENDENT RNA HELICASE DBP3"/>
    <property type="match status" value="1"/>
</dbReference>
<feature type="domain" description="Helicase C-terminal" evidence="9">
    <location>
        <begin position="328"/>
        <end position="487"/>
    </location>
</feature>
<evidence type="ECO:0000256" key="6">
    <source>
        <dbReference type="ARBA" id="ARBA00022884"/>
    </source>
</evidence>
<dbReference type="PROSITE" id="PS51194">
    <property type="entry name" value="HELICASE_CTER"/>
    <property type="match status" value="1"/>
</dbReference>
<evidence type="ECO:0000259" key="8">
    <source>
        <dbReference type="PROSITE" id="PS51192"/>
    </source>
</evidence>
<dbReference type="InterPro" id="IPR011545">
    <property type="entry name" value="DEAD/DEAH_box_helicase_dom"/>
</dbReference>
<reference evidence="10" key="2">
    <citation type="journal article" date="2023" name="Plants (Basel)">
        <title>Annotation of the Turnera subulata (Passifloraceae) Draft Genome Reveals the S-Locus Evolved after the Divergence of Turneroideae from Passifloroideae in a Stepwise Manner.</title>
        <authorList>
            <person name="Henning P.M."/>
            <person name="Roalson E.H."/>
            <person name="Mir W."/>
            <person name="McCubbin A.G."/>
            <person name="Shore J.S."/>
        </authorList>
    </citation>
    <scope>NUCLEOTIDE SEQUENCE</scope>
    <source>
        <strain evidence="10">F60SS</strain>
    </source>
</reference>
<dbReference type="Gene3D" id="3.40.50.300">
    <property type="entry name" value="P-loop containing nucleotide triphosphate hydrolases"/>
    <property type="match status" value="2"/>
</dbReference>
<dbReference type="Pfam" id="PF00646">
    <property type="entry name" value="F-box"/>
    <property type="match status" value="1"/>
</dbReference>
<gene>
    <name evidence="10" type="ORF">Tsubulata_025112</name>
</gene>
<evidence type="ECO:0000259" key="9">
    <source>
        <dbReference type="PROSITE" id="PS51194"/>
    </source>
</evidence>
<dbReference type="AlphaFoldDB" id="A0A9Q0G309"/>
<feature type="compositionally biased region" description="Acidic residues" evidence="7">
    <location>
        <begin position="74"/>
        <end position="86"/>
    </location>
</feature>
<dbReference type="InterPro" id="IPR036047">
    <property type="entry name" value="F-box-like_dom_sf"/>
</dbReference>
<proteinExistence type="predicted"/>
<keyword evidence="2" id="KW-0547">Nucleotide-binding</keyword>
<dbReference type="EMBL" id="JAKUCV010002454">
    <property type="protein sequence ID" value="KAJ4842599.1"/>
    <property type="molecule type" value="Genomic_DNA"/>
</dbReference>
<dbReference type="Gene3D" id="1.20.1280.50">
    <property type="match status" value="1"/>
</dbReference>
<keyword evidence="4" id="KW-0347">Helicase</keyword>